<reference evidence="2" key="1">
    <citation type="journal article" date="2017" name="PLoS Biol.">
        <title>The sea cucumber genome provides insights into morphological evolution and visceral regeneration.</title>
        <authorList>
            <person name="Zhang X."/>
            <person name="Sun L."/>
            <person name="Yuan J."/>
            <person name="Sun Y."/>
            <person name="Gao Y."/>
            <person name="Zhang L."/>
            <person name="Li S."/>
            <person name="Dai H."/>
            <person name="Hamel J.F."/>
            <person name="Liu C."/>
            <person name="Yu Y."/>
            <person name="Liu S."/>
            <person name="Lin W."/>
            <person name="Guo K."/>
            <person name="Jin S."/>
            <person name="Xu P."/>
            <person name="Storey K.B."/>
            <person name="Huan P."/>
            <person name="Zhang T."/>
            <person name="Zhou Y."/>
            <person name="Zhang J."/>
            <person name="Lin C."/>
            <person name="Li X."/>
            <person name="Xing L."/>
            <person name="Huo D."/>
            <person name="Sun M."/>
            <person name="Wang L."/>
            <person name="Mercier A."/>
            <person name="Li F."/>
            <person name="Yang H."/>
            <person name="Xiang J."/>
        </authorList>
    </citation>
    <scope>NUCLEOTIDE SEQUENCE [LARGE SCALE GENOMIC DNA]</scope>
    <source>
        <strain evidence="2">Shaxun</strain>
        <tissue evidence="2">Muscle</tissue>
    </source>
</reference>
<feature type="domain" description="STAS" evidence="1">
    <location>
        <begin position="180"/>
        <end position="348"/>
    </location>
</feature>
<evidence type="ECO:0000259" key="1">
    <source>
        <dbReference type="PROSITE" id="PS50801"/>
    </source>
</evidence>
<protein>
    <submittedName>
        <fullName evidence="2">Putative pendrin isoform X2</fullName>
    </submittedName>
</protein>
<dbReference type="SUPFAM" id="SSF52091">
    <property type="entry name" value="SpoIIaa-like"/>
    <property type="match status" value="1"/>
</dbReference>
<dbReference type="AlphaFoldDB" id="A0A2G8KUR5"/>
<dbReference type="GO" id="GO:0055085">
    <property type="term" value="P:transmembrane transport"/>
    <property type="evidence" value="ECO:0007669"/>
    <property type="project" value="InterPro"/>
</dbReference>
<sequence>MRDCRRLSSVPCFPICSILKIRKWQLLAKYQMGALCIRNCTHSFFSLLLLPNDVITLSYIGERHRRGQDYACRSNVHSARTACHSVYREIPLTVTSMLFGSHYSCGVTWHVSPVDGHKKTLEILQDRYDHLGGDLCFHRFDGTRYRPGDRNLLFNIHGRLTFSVAAELHAGTVWRNRYKIFRIQSPLFFANAAYLKKALALPSPLSKVVQPAEQDQTKEHSRNINNLHRYTSLESTVGHNSNDVMLNHVSANDSNHHSFESAIGDSNDRSDGCLLRTLIVDMSGVSFVDTVALNTLESIAQDYLAANAKVYLAECRSNVKHMLFTSGLVKSIDLEHIFLSVHDAVLHSQSMRATNQAKSLDPEHPLTIEEFEVADSAC</sequence>
<accession>A0A2G8KUR5</accession>
<dbReference type="GO" id="GO:0016020">
    <property type="term" value="C:membrane"/>
    <property type="evidence" value="ECO:0007669"/>
    <property type="project" value="InterPro"/>
</dbReference>
<dbReference type="OrthoDB" id="288203at2759"/>
<name>A0A2G8KUR5_STIJA</name>
<dbReference type="InterPro" id="IPR001902">
    <property type="entry name" value="SLC26A/SulP_fam"/>
</dbReference>
<dbReference type="PROSITE" id="PS50801">
    <property type="entry name" value="STAS"/>
    <property type="match status" value="1"/>
</dbReference>
<gene>
    <name evidence="2" type="ORF">BSL78_11370</name>
</gene>
<organism evidence="2 3">
    <name type="scientific">Stichopus japonicus</name>
    <name type="common">Sea cucumber</name>
    <dbReference type="NCBI Taxonomy" id="307972"/>
    <lineage>
        <taxon>Eukaryota</taxon>
        <taxon>Metazoa</taxon>
        <taxon>Echinodermata</taxon>
        <taxon>Eleutherozoa</taxon>
        <taxon>Echinozoa</taxon>
        <taxon>Holothuroidea</taxon>
        <taxon>Aspidochirotacea</taxon>
        <taxon>Aspidochirotida</taxon>
        <taxon>Stichopodidae</taxon>
        <taxon>Apostichopus</taxon>
    </lineage>
</organism>
<keyword evidence="3" id="KW-1185">Reference proteome</keyword>
<dbReference type="EMBL" id="MRZV01000358">
    <property type="protein sequence ID" value="PIK51739.1"/>
    <property type="molecule type" value="Genomic_DNA"/>
</dbReference>
<dbReference type="Pfam" id="PF01740">
    <property type="entry name" value="STAS"/>
    <property type="match status" value="1"/>
</dbReference>
<evidence type="ECO:0000313" key="2">
    <source>
        <dbReference type="EMBL" id="PIK51739.1"/>
    </source>
</evidence>
<proteinExistence type="predicted"/>
<dbReference type="CDD" id="cd07042">
    <property type="entry name" value="STAS_SulP_like_sulfate_transporter"/>
    <property type="match status" value="1"/>
</dbReference>
<dbReference type="Proteomes" id="UP000230750">
    <property type="component" value="Unassembled WGS sequence"/>
</dbReference>
<dbReference type="InterPro" id="IPR036513">
    <property type="entry name" value="STAS_dom_sf"/>
</dbReference>
<dbReference type="InterPro" id="IPR002645">
    <property type="entry name" value="STAS_dom"/>
</dbReference>
<evidence type="ECO:0000313" key="3">
    <source>
        <dbReference type="Proteomes" id="UP000230750"/>
    </source>
</evidence>
<comment type="caution">
    <text evidence="2">The sequence shown here is derived from an EMBL/GenBank/DDBJ whole genome shotgun (WGS) entry which is preliminary data.</text>
</comment>
<dbReference type="STRING" id="307972.A0A2G8KUR5"/>
<dbReference type="PANTHER" id="PTHR11814">
    <property type="entry name" value="SULFATE TRANSPORTER"/>
    <property type="match status" value="1"/>
</dbReference>
<dbReference type="Gene3D" id="3.30.750.24">
    <property type="entry name" value="STAS domain"/>
    <property type="match status" value="1"/>
</dbReference>